<dbReference type="PANTHER" id="PTHR33877:SF2">
    <property type="entry name" value="OS07G0170200 PROTEIN"/>
    <property type="match status" value="1"/>
</dbReference>
<dbReference type="RefSeq" id="WP_343907154.1">
    <property type="nucleotide sequence ID" value="NZ_BAAAJE010000006.1"/>
</dbReference>
<dbReference type="InterPro" id="IPR052892">
    <property type="entry name" value="NA-targeting_endonuclease"/>
</dbReference>
<dbReference type="Gene3D" id="1.10.30.50">
    <property type="match status" value="1"/>
</dbReference>
<evidence type="ECO:0000259" key="2">
    <source>
        <dbReference type="SMART" id="SM00507"/>
    </source>
</evidence>
<dbReference type="PANTHER" id="PTHR33877">
    <property type="entry name" value="SLL1193 PROTEIN"/>
    <property type="match status" value="1"/>
</dbReference>
<keyword evidence="4" id="KW-1185">Reference proteome</keyword>
<evidence type="ECO:0000313" key="4">
    <source>
        <dbReference type="Proteomes" id="UP001499979"/>
    </source>
</evidence>
<comment type="caution">
    <text evidence="3">The sequence shown here is derived from an EMBL/GenBank/DDBJ whole genome shotgun (WGS) entry which is preliminary data.</text>
</comment>
<dbReference type="Pfam" id="PF14279">
    <property type="entry name" value="HNH_5"/>
    <property type="match status" value="1"/>
</dbReference>
<feature type="domain" description="HNH nuclease" evidence="2">
    <location>
        <begin position="8"/>
        <end position="61"/>
    </location>
</feature>
<accession>A0ABN1UDI8</accession>
<dbReference type="Proteomes" id="UP001499979">
    <property type="component" value="Unassembled WGS sequence"/>
</dbReference>
<sequence length="123" mass="13350">MTNGIIPSKRRTVWERDGGVCHYCKVTPPDDEQTVDHVWPKLLGGTNANTNLVAACWDCNSRFGHQTHKCFCAFCHAARVAHAQATPTARPLTQRIGDLFPDLAPTNAATAHQSTDAPGEGAR</sequence>
<reference evidence="3 4" key="1">
    <citation type="journal article" date="2019" name="Int. J. Syst. Evol. Microbiol.">
        <title>The Global Catalogue of Microorganisms (GCM) 10K type strain sequencing project: providing services to taxonomists for standard genome sequencing and annotation.</title>
        <authorList>
            <consortium name="The Broad Institute Genomics Platform"/>
            <consortium name="The Broad Institute Genome Sequencing Center for Infectious Disease"/>
            <person name="Wu L."/>
            <person name="Ma J."/>
        </authorList>
    </citation>
    <scope>NUCLEOTIDE SEQUENCE [LARGE SCALE GENOMIC DNA]</scope>
    <source>
        <strain evidence="3 4">JCM 11813</strain>
    </source>
</reference>
<dbReference type="InterPro" id="IPR029471">
    <property type="entry name" value="HNH_5"/>
</dbReference>
<name>A0ABN1UDI8_9ACTN</name>
<feature type="region of interest" description="Disordered" evidence="1">
    <location>
        <begin position="103"/>
        <end position="123"/>
    </location>
</feature>
<evidence type="ECO:0000313" key="3">
    <source>
        <dbReference type="EMBL" id="GAA1138549.1"/>
    </source>
</evidence>
<gene>
    <name evidence="3" type="ORF">GCM10009606_17900</name>
</gene>
<dbReference type="InterPro" id="IPR003615">
    <property type="entry name" value="HNH_nuc"/>
</dbReference>
<protein>
    <recommendedName>
        <fullName evidence="2">HNH nuclease domain-containing protein</fullName>
    </recommendedName>
</protein>
<dbReference type="EMBL" id="BAAAJE010000006">
    <property type="protein sequence ID" value="GAA1138549.1"/>
    <property type="molecule type" value="Genomic_DNA"/>
</dbReference>
<evidence type="ECO:0000256" key="1">
    <source>
        <dbReference type="SAM" id="MobiDB-lite"/>
    </source>
</evidence>
<dbReference type="CDD" id="cd00085">
    <property type="entry name" value="HNHc"/>
    <property type="match status" value="1"/>
</dbReference>
<feature type="compositionally biased region" description="Polar residues" evidence="1">
    <location>
        <begin position="107"/>
        <end position="116"/>
    </location>
</feature>
<organism evidence="3 4">
    <name type="scientific">Nocardioides aquiterrae</name>
    <dbReference type="NCBI Taxonomy" id="203799"/>
    <lineage>
        <taxon>Bacteria</taxon>
        <taxon>Bacillati</taxon>
        <taxon>Actinomycetota</taxon>
        <taxon>Actinomycetes</taxon>
        <taxon>Propionibacteriales</taxon>
        <taxon>Nocardioidaceae</taxon>
        <taxon>Nocardioides</taxon>
    </lineage>
</organism>
<proteinExistence type="predicted"/>
<dbReference type="SMART" id="SM00507">
    <property type="entry name" value="HNHc"/>
    <property type="match status" value="1"/>
</dbReference>